<evidence type="ECO:0000256" key="2">
    <source>
        <dbReference type="ARBA" id="ARBA00022525"/>
    </source>
</evidence>
<reference evidence="10 11" key="1">
    <citation type="submission" date="2018-03" db="EMBL/GenBank/DDBJ databases">
        <title>Draft genome sequence of Rohu Carp (Labeo rohita).</title>
        <authorList>
            <person name="Das P."/>
            <person name="Kushwaha B."/>
            <person name="Joshi C.G."/>
            <person name="Kumar D."/>
            <person name="Nagpure N.S."/>
            <person name="Sahoo L."/>
            <person name="Das S.P."/>
            <person name="Bit A."/>
            <person name="Patnaik S."/>
            <person name="Meher P.K."/>
            <person name="Jayasankar P."/>
            <person name="Koringa P.G."/>
            <person name="Patel N.V."/>
            <person name="Hinsu A.T."/>
            <person name="Kumar R."/>
            <person name="Pandey M."/>
            <person name="Agarwal S."/>
            <person name="Srivastava S."/>
            <person name="Singh M."/>
            <person name="Iquebal M.A."/>
            <person name="Jaiswal S."/>
            <person name="Angadi U.B."/>
            <person name="Kumar N."/>
            <person name="Raza M."/>
            <person name="Shah T.M."/>
            <person name="Rai A."/>
            <person name="Jena J.K."/>
        </authorList>
    </citation>
    <scope>NUCLEOTIDE SEQUENCE [LARGE SCALE GENOMIC DNA]</scope>
    <source>
        <strain evidence="10">DASCIFA01</strain>
        <tissue evidence="10">Testis</tissue>
    </source>
</reference>
<evidence type="ECO:0000256" key="5">
    <source>
        <dbReference type="ARBA" id="ARBA00023183"/>
    </source>
</evidence>
<evidence type="ECO:0000256" key="3">
    <source>
        <dbReference type="ARBA" id="ARBA00022604"/>
    </source>
</evidence>
<dbReference type="SUPFAM" id="SSF57610">
    <property type="entry name" value="Thyroglobulin type-1 domain"/>
    <property type="match status" value="1"/>
</dbReference>
<evidence type="ECO:0000256" key="4">
    <source>
        <dbReference type="ARBA" id="ARBA00023157"/>
    </source>
</evidence>
<evidence type="ECO:0000259" key="8">
    <source>
        <dbReference type="PROSITE" id="PS51162"/>
    </source>
</evidence>
<dbReference type="PANTHER" id="PTHR11551:SF5">
    <property type="entry name" value="INSULIN-LIKE GROWTH FACTOR-BINDING PROTEIN 2"/>
    <property type="match status" value="1"/>
</dbReference>
<dbReference type="AlphaFoldDB" id="A0A498MZG9"/>
<dbReference type="GO" id="GO:0043567">
    <property type="term" value="P:regulation of insulin-like growth factor receptor signaling pathway"/>
    <property type="evidence" value="ECO:0007669"/>
    <property type="project" value="TreeGrafter"/>
</dbReference>
<dbReference type="FunFam" id="4.10.40.20:FF:000001">
    <property type="entry name" value="Insulin-like growth factor binding protein 5"/>
    <property type="match status" value="1"/>
</dbReference>
<dbReference type="Pfam" id="PF00219">
    <property type="entry name" value="IGFBP"/>
    <property type="match status" value="1"/>
</dbReference>
<organism evidence="10 11">
    <name type="scientific">Labeo rohita</name>
    <name type="common">Indian major carp</name>
    <name type="synonym">Cyprinus rohita</name>
    <dbReference type="NCBI Taxonomy" id="84645"/>
    <lineage>
        <taxon>Eukaryota</taxon>
        <taxon>Metazoa</taxon>
        <taxon>Chordata</taxon>
        <taxon>Craniata</taxon>
        <taxon>Vertebrata</taxon>
        <taxon>Euteleostomi</taxon>
        <taxon>Actinopterygii</taxon>
        <taxon>Neopterygii</taxon>
        <taxon>Teleostei</taxon>
        <taxon>Ostariophysi</taxon>
        <taxon>Cypriniformes</taxon>
        <taxon>Cyprinidae</taxon>
        <taxon>Labeoninae</taxon>
        <taxon>Labeonini</taxon>
        <taxon>Labeo</taxon>
    </lineage>
</organism>
<dbReference type="InterPro" id="IPR000716">
    <property type="entry name" value="Thyroglobulin_1"/>
</dbReference>
<dbReference type="SUPFAM" id="SSF57184">
    <property type="entry name" value="Growth factor receptor domain"/>
    <property type="match status" value="1"/>
</dbReference>
<dbReference type="PANTHER" id="PTHR11551">
    <property type="entry name" value="INSULIN-LIKE GROWTH FACTOR BINDING PROTEIN"/>
    <property type="match status" value="1"/>
</dbReference>
<dbReference type="Gene3D" id="4.10.40.20">
    <property type="match status" value="1"/>
</dbReference>
<dbReference type="InterPro" id="IPR022321">
    <property type="entry name" value="IGFBP_1-6_chordata"/>
</dbReference>
<proteinExistence type="predicted"/>
<dbReference type="PROSITE" id="PS00222">
    <property type="entry name" value="IGFBP_N_1"/>
    <property type="match status" value="1"/>
</dbReference>
<dbReference type="EMBL" id="QBIY01012503">
    <property type="protein sequence ID" value="RXN24902.1"/>
    <property type="molecule type" value="Genomic_DNA"/>
</dbReference>
<protein>
    <submittedName>
        <fullName evidence="10">Insulin-like growth factor-binding 2-A</fullName>
    </submittedName>
</protein>
<comment type="caution">
    <text evidence="10">The sequence shown here is derived from an EMBL/GenBank/DDBJ whole genome shotgun (WGS) entry which is preliminary data.</text>
</comment>
<feature type="domain" description="Thyroglobulin type-1" evidence="8">
    <location>
        <begin position="177"/>
        <end position="212"/>
    </location>
</feature>
<keyword evidence="7" id="KW-0732">Signal</keyword>
<dbReference type="InterPro" id="IPR000867">
    <property type="entry name" value="IGFBP-like"/>
</dbReference>
<keyword evidence="2" id="KW-0964">Secreted</keyword>
<dbReference type="InterPro" id="IPR036857">
    <property type="entry name" value="Thyroglobulin_1_sf"/>
</dbReference>
<accession>A0A498MZG9</accession>
<comment type="caution">
    <text evidence="6">Lacks conserved residue(s) required for the propagation of feature annotation.</text>
</comment>
<comment type="subcellular location">
    <subcellularLocation>
        <location evidence="1">Secreted</location>
    </subcellularLocation>
</comment>
<keyword evidence="3" id="KW-0341">Growth regulation</keyword>
<evidence type="ECO:0000256" key="7">
    <source>
        <dbReference type="SAM" id="SignalP"/>
    </source>
</evidence>
<dbReference type="InterPro" id="IPR009030">
    <property type="entry name" value="Growth_fac_rcpt_cys_sf"/>
</dbReference>
<dbReference type="Pfam" id="PF00086">
    <property type="entry name" value="Thyroglobulin_1"/>
    <property type="match status" value="1"/>
</dbReference>
<dbReference type="PRINTS" id="PR01976">
    <property type="entry name" value="IGFBPFAMILY"/>
</dbReference>
<name>A0A498MZG9_LABRO</name>
<evidence type="ECO:0000256" key="6">
    <source>
        <dbReference type="PROSITE-ProRule" id="PRU00500"/>
    </source>
</evidence>
<dbReference type="PROSITE" id="PS51162">
    <property type="entry name" value="THYROGLOBULIN_1_2"/>
    <property type="match status" value="1"/>
</dbReference>
<evidence type="ECO:0000259" key="9">
    <source>
        <dbReference type="PROSITE" id="PS51323"/>
    </source>
</evidence>
<keyword evidence="11" id="KW-1185">Reference proteome</keyword>
<feature type="signal peptide" evidence="7">
    <location>
        <begin position="1"/>
        <end position="22"/>
    </location>
</feature>
<evidence type="ECO:0000256" key="1">
    <source>
        <dbReference type="ARBA" id="ARBA00004613"/>
    </source>
</evidence>
<dbReference type="STRING" id="84645.A0A498MZG9"/>
<feature type="chain" id="PRO_5019725537" evidence="7">
    <location>
        <begin position="23"/>
        <end position="229"/>
    </location>
</feature>
<dbReference type="InterPro" id="IPR017891">
    <property type="entry name" value="Insulin_GF-bd_Cys-rich_CS"/>
</dbReference>
<feature type="domain" description="IGFBP N-terminal" evidence="9">
    <location>
        <begin position="24"/>
        <end position="105"/>
    </location>
</feature>
<evidence type="ECO:0000313" key="10">
    <source>
        <dbReference type="EMBL" id="RXN24902.1"/>
    </source>
</evidence>
<dbReference type="SMART" id="SM00211">
    <property type="entry name" value="TY"/>
    <property type="match status" value="1"/>
</dbReference>
<keyword evidence="5" id="KW-0340">Growth factor binding</keyword>
<sequence>MLFYGSCSLLLALVTFHGAARTEMVFRCPSCTAERQAACPMLTEPCAEIVREPGCGCCPVCARQEGELCGVYTPRCSSGLRCYPKPESELPLEQLVQGLGRCGRKVDTEPTGSAEPREVSGEVQDSLDIGLTEVPPIRKPTKDSPWKESAVLQHRQQLKTKMKYNKVEDPKAPHAKQCKMSVNGHRGECWCVNPHTGRPIPTSPLIRGDPNCSQYLDGLDMDPSLDPQN</sequence>
<dbReference type="GO" id="GO:0005615">
    <property type="term" value="C:extracellular space"/>
    <property type="evidence" value="ECO:0007669"/>
    <property type="project" value="TreeGrafter"/>
</dbReference>
<dbReference type="SMART" id="SM00121">
    <property type="entry name" value="IB"/>
    <property type="match status" value="1"/>
</dbReference>
<dbReference type="PROSITE" id="PS51323">
    <property type="entry name" value="IGFBP_N_2"/>
    <property type="match status" value="1"/>
</dbReference>
<dbReference type="GO" id="GO:0031995">
    <property type="term" value="F:insulin-like growth factor II binding"/>
    <property type="evidence" value="ECO:0007669"/>
    <property type="project" value="TreeGrafter"/>
</dbReference>
<dbReference type="Gene3D" id="4.10.800.10">
    <property type="entry name" value="Thyroglobulin type-1"/>
    <property type="match status" value="1"/>
</dbReference>
<dbReference type="GO" id="GO:0031994">
    <property type="term" value="F:insulin-like growth factor I binding"/>
    <property type="evidence" value="ECO:0007669"/>
    <property type="project" value="TreeGrafter"/>
</dbReference>
<dbReference type="Proteomes" id="UP000290572">
    <property type="component" value="Unassembled WGS sequence"/>
</dbReference>
<gene>
    <name evidence="10" type="ORF">ROHU_021855</name>
</gene>
<keyword evidence="4" id="KW-1015">Disulfide bond</keyword>
<dbReference type="CDD" id="cd00191">
    <property type="entry name" value="TY"/>
    <property type="match status" value="1"/>
</dbReference>
<evidence type="ECO:0000313" key="11">
    <source>
        <dbReference type="Proteomes" id="UP000290572"/>
    </source>
</evidence>